<dbReference type="EMBL" id="JJLU01000085">
    <property type="protein sequence ID" value="EZJ84811.1"/>
    <property type="molecule type" value="Genomic_DNA"/>
</dbReference>
<accession>A0AAN4NT43</accession>
<proteinExistence type="predicted"/>
<evidence type="ECO:0000313" key="2">
    <source>
        <dbReference type="Proteomes" id="UP000024043"/>
    </source>
</evidence>
<protein>
    <submittedName>
        <fullName evidence="1">Gp42.1</fullName>
    </submittedName>
</protein>
<gene>
    <name evidence="1" type="ORF">AC00_2690</name>
</gene>
<organism evidence="1 2">
    <name type="scientific">Escherichia coli 1-250-04_S3_C1</name>
    <dbReference type="NCBI Taxonomy" id="1444135"/>
    <lineage>
        <taxon>Bacteria</taxon>
        <taxon>Pseudomonadati</taxon>
        <taxon>Pseudomonadota</taxon>
        <taxon>Gammaproteobacteria</taxon>
        <taxon>Enterobacterales</taxon>
        <taxon>Enterobacteriaceae</taxon>
        <taxon>Escherichia</taxon>
    </lineage>
</organism>
<sequence length="41" mass="4807">MYTQQALMYRQKGDREGVRVFLNAAKTEVLNQRYLLGPCPF</sequence>
<comment type="caution">
    <text evidence="1">The sequence shown here is derived from an EMBL/GenBank/DDBJ whole genome shotgun (WGS) entry which is preliminary data.</text>
</comment>
<evidence type="ECO:0000313" key="1">
    <source>
        <dbReference type="EMBL" id="EZJ84811.1"/>
    </source>
</evidence>
<dbReference type="AlphaFoldDB" id="A0AAN4NT43"/>
<name>A0AAN4NT43_ECOLX</name>
<reference evidence="1 2" key="1">
    <citation type="submission" date="2014-03" db="EMBL/GenBank/DDBJ databases">
        <title>Genetic Variability of E. coli after antibiotic treatment.</title>
        <authorList>
            <person name="Silbergeld E."/>
            <person name="Coles C."/>
            <person name="Seidman J.C."/>
            <person name="You Y."/>
            <person name="George J."/>
            <person name="Nadendla S."/>
            <person name="Huot H."/>
            <person name="Daugherty S.C."/>
            <person name="Nagaraj S."/>
            <person name="Ott S."/>
            <person name="Klega K."/>
            <person name="Rasko D."/>
        </authorList>
    </citation>
    <scope>NUCLEOTIDE SEQUENCE [LARGE SCALE GENOMIC DNA]</scope>
    <source>
        <strain evidence="1 2">1-250-04_S3_C1</strain>
    </source>
</reference>
<dbReference type="Proteomes" id="UP000024043">
    <property type="component" value="Unassembled WGS sequence"/>
</dbReference>